<gene>
    <name evidence="2" type="ORF">PR048_022699</name>
</gene>
<comment type="caution">
    <text evidence="2">The sequence shown here is derived from an EMBL/GenBank/DDBJ whole genome shotgun (WGS) entry which is preliminary data.</text>
</comment>
<reference evidence="2 3" key="1">
    <citation type="submission" date="2023-02" db="EMBL/GenBank/DDBJ databases">
        <title>LHISI_Scaffold_Assembly.</title>
        <authorList>
            <person name="Stuart O.P."/>
            <person name="Cleave R."/>
            <person name="Magrath M.J.L."/>
            <person name="Mikheyev A.S."/>
        </authorList>
    </citation>
    <scope>NUCLEOTIDE SEQUENCE [LARGE SCALE GENOMIC DNA]</scope>
    <source>
        <strain evidence="2">Daus_M_001</strain>
        <tissue evidence="2">Leg muscle</tissue>
    </source>
</reference>
<feature type="region of interest" description="Disordered" evidence="1">
    <location>
        <begin position="58"/>
        <end position="85"/>
    </location>
</feature>
<sequence length="637" mass="70369">MPDYKLRLFEPPTQNPGDNTQRDRSFSWDNLWFWGTPYTQKAPAMNSTSELLHNCTPAAEAQPKTPQDQTVKRRPSIQDKSREYRHRTRVAVSLGHSSSKASGFNASDPGPCVSSTAETTELIHHRRRHHHNLSQSSGLLCVLFQPLVGGQLARSEWAYEKYNDAWLQSSRITRICYKMQVTWKHFYLSNAADVQVSARTSLGVLSCTPWNVLTSSLTTTPPRSRSYQQYAALDGCCFGLGRCVRTSNQVRLTSIARCLGGENITIPGYALIYECGTVVNSSWSQMRRVPSAPELMLQERLACSRKGRQLPDVVLALVGLPEALAQQVLKCTDEERAVGVWLGVAERRARVERQLPPLSALAGDDDDLHLGQRQQVAQPLGGALCHLLLALQVEAIMHLRTVSPLSSPAHQFIYKCQCYLDAEFLQVASEDGHEVHEEVAVECVEQQDFHRALVAGRLCRQAHMTRTAVRHTHRETCTCVNPTTKHSLLGRSTNLGSHGPLQELPVLRLLLVAAATTFQRLQHLLQSPATRSFSSTSRQQPYLTLSLQIFLGRQPPLLAEGATMAELLACSPATKVIRVQNPAGSLRTMQLVGGFSRGSPISPTLHSGIAPCSPQSPSSALKTSLLRAAQISSLTCW</sequence>
<dbReference type="Proteomes" id="UP001159363">
    <property type="component" value="Chromosome 8"/>
</dbReference>
<feature type="region of interest" description="Disordered" evidence="1">
    <location>
        <begin position="1"/>
        <end position="24"/>
    </location>
</feature>
<evidence type="ECO:0000256" key="1">
    <source>
        <dbReference type="SAM" id="MobiDB-lite"/>
    </source>
</evidence>
<evidence type="ECO:0000313" key="3">
    <source>
        <dbReference type="Proteomes" id="UP001159363"/>
    </source>
</evidence>
<accession>A0ABQ9GRY4</accession>
<proteinExistence type="predicted"/>
<protein>
    <submittedName>
        <fullName evidence="2">Uncharacterized protein</fullName>
    </submittedName>
</protein>
<keyword evidence="3" id="KW-1185">Reference proteome</keyword>
<dbReference type="EMBL" id="JARBHB010000009">
    <property type="protein sequence ID" value="KAJ8874810.1"/>
    <property type="molecule type" value="Genomic_DNA"/>
</dbReference>
<name>A0ABQ9GRY4_9NEOP</name>
<evidence type="ECO:0000313" key="2">
    <source>
        <dbReference type="EMBL" id="KAJ8874810.1"/>
    </source>
</evidence>
<organism evidence="2 3">
    <name type="scientific">Dryococelus australis</name>
    <dbReference type="NCBI Taxonomy" id="614101"/>
    <lineage>
        <taxon>Eukaryota</taxon>
        <taxon>Metazoa</taxon>
        <taxon>Ecdysozoa</taxon>
        <taxon>Arthropoda</taxon>
        <taxon>Hexapoda</taxon>
        <taxon>Insecta</taxon>
        <taxon>Pterygota</taxon>
        <taxon>Neoptera</taxon>
        <taxon>Polyneoptera</taxon>
        <taxon>Phasmatodea</taxon>
        <taxon>Verophasmatodea</taxon>
        <taxon>Anareolatae</taxon>
        <taxon>Phasmatidae</taxon>
        <taxon>Eurycanthinae</taxon>
        <taxon>Dryococelus</taxon>
    </lineage>
</organism>